<organism evidence="4 5">
    <name type="scientific">Promicromonospora iranensis</name>
    <dbReference type="NCBI Taxonomy" id="1105144"/>
    <lineage>
        <taxon>Bacteria</taxon>
        <taxon>Bacillati</taxon>
        <taxon>Actinomycetota</taxon>
        <taxon>Actinomycetes</taxon>
        <taxon>Micrococcales</taxon>
        <taxon>Promicromonosporaceae</taxon>
        <taxon>Promicromonospora</taxon>
    </lineage>
</organism>
<reference evidence="4 5" key="1">
    <citation type="submission" date="2023-07" db="EMBL/GenBank/DDBJ databases">
        <title>Sequencing the genomes of 1000 actinobacteria strains.</title>
        <authorList>
            <person name="Klenk H.-P."/>
        </authorList>
    </citation>
    <scope>NUCLEOTIDE SEQUENCE [LARGE SCALE GENOMIC DNA]</scope>
    <source>
        <strain evidence="4 5">DSM 45554</strain>
    </source>
</reference>
<name>A0ABU2CI37_9MICO</name>
<feature type="transmembrane region" description="Helical" evidence="1">
    <location>
        <begin position="174"/>
        <end position="196"/>
    </location>
</feature>
<feature type="transmembrane region" description="Helical" evidence="1">
    <location>
        <begin position="244"/>
        <end position="268"/>
    </location>
</feature>
<proteinExistence type="predicted"/>
<evidence type="ECO:0000259" key="3">
    <source>
        <dbReference type="PROSITE" id="PS50924"/>
    </source>
</evidence>
<gene>
    <name evidence="4" type="ORF">J2S48_000382</name>
</gene>
<keyword evidence="1" id="KW-0472">Membrane</keyword>
<keyword evidence="5" id="KW-1185">Reference proteome</keyword>
<accession>A0ABU2CI37</accession>
<feature type="region of interest" description="Disordered" evidence="2">
    <location>
        <begin position="288"/>
        <end position="307"/>
    </location>
</feature>
<evidence type="ECO:0000313" key="4">
    <source>
        <dbReference type="EMBL" id="MDR7380867.1"/>
    </source>
</evidence>
<protein>
    <submittedName>
        <fullName evidence="4">NO-binding membrane sensor protein with MHYT domain</fullName>
    </submittedName>
</protein>
<keyword evidence="1" id="KW-0812">Transmembrane</keyword>
<feature type="transmembrane region" description="Helical" evidence="1">
    <location>
        <begin position="77"/>
        <end position="101"/>
    </location>
</feature>
<feature type="domain" description="MHYT" evidence="3">
    <location>
        <begin position="41"/>
        <end position="231"/>
    </location>
</feature>
<feature type="transmembrane region" description="Helical" evidence="1">
    <location>
        <begin position="113"/>
        <end position="134"/>
    </location>
</feature>
<dbReference type="PANTHER" id="PTHR35152:SF1">
    <property type="entry name" value="DOMAIN SIGNALLING PROTEIN, PUTATIVE (AFU_ORTHOLOGUE AFUA_5G11310)-RELATED"/>
    <property type="match status" value="1"/>
</dbReference>
<feature type="transmembrane region" description="Helical" evidence="1">
    <location>
        <begin position="141"/>
        <end position="162"/>
    </location>
</feature>
<dbReference type="InterPro" id="IPR005330">
    <property type="entry name" value="MHYT_dom"/>
</dbReference>
<evidence type="ECO:0000256" key="2">
    <source>
        <dbReference type="SAM" id="MobiDB-lite"/>
    </source>
</evidence>
<evidence type="ECO:0000313" key="5">
    <source>
        <dbReference type="Proteomes" id="UP001183585"/>
    </source>
</evidence>
<comment type="caution">
    <text evidence="4">The sequence shown here is derived from an EMBL/GenBank/DDBJ whole genome shotgun (WGS) entry which is preliminary data.</text>
</comment>
<evidence type="ECO:0000256" key="1">
    <source>
        <dbReference type="PROSITE-ProRule" id="PRU00244"/>
    </source>
</evidence>
<feature type="region of interest" description="Disordered" evidence="2">
    <location>
        <begin position="1"/>
        <end position="23"/>
    </location>
</feature>
<feature type="transmembrane region" description="Helical" evidence="1">
    <location>
        <begin position="203"/>
        <end position="224"/>
    </location>
</feature>
<sequence>MVAIGLGNSLATRRRRPPPTAGRTLPSYSLESLTMIDHFALGWVTPILSFLLSCAGCAVGLTCTARARVSHGLASTGWLALGAVSIGGTGIWVMHFVAMLGFHIRGTETRFDVPLTVASGLLAIAVVGLGLFIIRTAGVGPFALVAGGTVTGLGIAAMHYLGMRALHVGVEVTYHLPTVVMSVLIGIVAAIAGLWLSAKVHNFVAGTGATLIMGIAVSGMHYTGMAAMRAEVVSGTVIVPDGGVSVAALLGPLIIGVTISTILLLLVVGLAPSAAELEAQEKFKGWHERQEEIKREATEPRRRSQLL</sequence>
<dbReference type="PANTHER" id="PTHR35152">
    <property type="entry name" value="DOMAIN SIGNALLING PROTEIN, PUTATIVE (AFU_ORTHOLOGUE AFUA_5G11310)-RELATED"/>
    <property type="match status" value="1"/>
</dbReference>
<feature type="transmembrane region" description="Helical" evidence="1">
    <location>
        <begin position="40"/>
        <end position="65"/>
    </location>
</feature>
<dbReference type="PROSITE" id="PS50924">
    <property type="entry name" value="MHYT"/>
    <property type="match status" value="1"/>
</dbReference>
<dbReference type="EMBL" id="JAVDYE010000001">
    <property type="protein sequence ID" value="MDR7380867.1"/>
    <property type="molecule type" value="Genomic_DNA"/>
</dbReference>
<keyword evidence="1" id="KW-1133">Transmembrane helix</keyword>
<dbReference type="RefSeq" id="WP_274992234.1">
    <property type="nucleotide sequence ID" value="NZ_JAJQQP010000002.1"/>
</dbReference>
<dbReference type="Proteomes" id="UP001183585">
    <property type="component" value="Unassembled WGS sequence"/>
</dbReference>
<dbReference type="Pfam" id="PF03707">
    <property type="entry name" value="MHYT"/>
    <property type="match status" value="3"/>
</dbReference>